<dbReference type="OrthoDB" id="86940at2"/>
<proteinExistence type="predicted"/>
<dbReference type="EMBL" id="SJSM01000011">
    <property type="protein sequence ID" value="TCC94668.1"/>
    <property type="molecule type" value="Genomic_DNA"/>
</dbReference>
<dbReference type="RefSeq" id="WP_131610320.1">
    <property type="nucleotide sequence ID" value="NZ_SJSM01000011.1"/>
</dbReference>
<comment type="caution">
    <text evidence="1">The sequence shown here is derived from an EMBL/GenBank/DDBJ whole genome shotgun (WGS) entry which is preliminary data.</text>
</comment>
<evidence type="ECO:0000313" key="1">
    <source>
        <dbReference type="EMBL" id="TCC94668.1"/>
    </source>
</evidence>
<reference evidence="1 2" key="1">
    <citation type="submission" date="2019-02" db="EMBL/GenBank/DDBJ databases">
        <title>Pedobacter sp. RP-3-8 sp. nov., isolated from Arctic soil.</title>
        <authorList>
            <person name="Dahal R.H."/>
        </authorList>
    </citation>
    <scope>NUCLEOTIDE SEQUENCE [LARGE SCALE GENOMIC DNA]</scope>
    <source>
        <strain evidence="1 2">RP-3-8</strain>
    </source>
</reference>
<accession>A0A4R0N430</accession>
<protein>
    <submittedName>
        <fullName evidence="1">Uncharacterized protein</fullName>
    </submittedName>
</protein>
<sequence>MKTLLLTISLLTTLGTYAQNRNLKDNFTVLVREAEGDLNRDGIIDKVIVMMDTIDATVPLRIQISFSQPNSTSKLILSSTRIIEAQYPAHKKGEHNGNQIPNFYIENGNLEMVSDIKNGQSEHKFKFQHGNFELIYFSKVIWDGKNTTTETAFNLITGKRTEKVQSLGSDKIVRSSKNKVLLRPLPKLQNFATFEKELR</sequence>
<evidence type="ECO:0000313" key="2">
    <source>
        <dbReference type="Proteomes" id="UP000291117"/>
    </source>
</evidence>
<gene>
    <name evidence="1" type="ORF">EZ444_16850</name>
</gene>
<name>A0A4R0N430_9SPHI</name>
<organism evidence="1 2">
    <name type="scientific">Pedobacter hiemivivus</name>
    <dbReference type="NCBI Taxonomy" id="2530454"/>
    <lineage>
        <taxon>Bacteria</taxon>
        <taxon>Pseudomonadati</taxon>
        <taxon>Bacteroidota</taxon>
        <taxon>Sphingobacteriia</taxon>
        <taxon>Sphingobacteriales</taxon>
        <taxon>Sphingobacteriaceae</taxon>
        <taxon>Pedobacter</taxon>
    </lineage>
</organism>
<dbReference type="AlphaFoldDB" id="A0A4R0N430"/>
<dbReference type="Proteomes" id="UP000291117">
    <property type="component" value="Unassembled WGS sequence"/>
</dbReference>
<keyword evidence="2" id="KW-1185">Reference proteome</keyword>